<dbReference type="InterPro" id="IPR007085">
    <property type="entry name" value="DNA/pantothenate-metab_flavo_C"/>
</dbReference>
<dbReference type="GO" id="GO:0004633">
    <property type="term" value="F:phosphopantothenoylcysteine decarboxylase activity"/>
    <property type="evidence" value="ECO:0007669"/>
    <property type="project" value="UniProtKB-UniRule"/>
</dbReference>
<dbReference type="NCBIfam" id="TIGR00521">
    <property type="entry name" value="coaBC_dfp"/>
    <property type="match status" value="1"/>
</dbReference>
<feature type="binding site" evidence="3">
    <location>
        <position position="295"/>
    </location>
    <ligand>
        <name>CTP</name>
        <dbReference type="ChEBI" id="CHEBI:37563"/>
    </ligand>
</feature>
<protein>
    <recommendedName>
        <fullName evidence="3">Coenzyme A biosynthesis bifunctional protein CoaBC</fullName>
    </recommendedName>
    <alternativeName>
        <fullName evidence="3">DNA/pantothenate metabolism flavoprotein</fullName>
    </alternativeName>
    <alternativeName>
        <fullName evidence="3">Phosphopantothenoylcysteine synthetase/decarboxylase</fullName>
        <shortName evidence="3">PPCS-PPCDC</shortName>
    </alternativeName>
    <domain>
        <recommendedName>
            <fullName evidence="3">Phosphopantothenoylcysteine decarboxylase</fullName>
            <shortName evidence="3">PPC decarboxylase</shortName>
            <shortName evidence="3">PPC-DC</shortName>
            <ecNumber evidence="3">4.1.1.36</ecNumber>
        </recommendedName>
        <alternativeName>
            <fullName evidence="3">CoaC</fullName>
        </alternativeName>
    </domain>
    <domain>
        <recommendedName>
            <fullName evidence="3">Phosphopantothenate--cysteine ligase</fullName>
            <ecNumber evidence="3">6.3.2.5</ecNumber>
        </recommendedName>
        <alternativeName>
            <fullName evidence="3">CoaB</fullName>
        </alternativeName>
        <alternativeName>
            <fullName evidence="3">Phosphopantothenoylcysteine synthetase</fullName>
            <shortName evidence="3">PPC synthetase</shortName>
            <shortName evidence="3">PPC-S</shortName>
        </alternativeName>
    </domain>
</protein>
<reference evidence="7" key="1">
    <citation type="journal article" date="2011" name="Environ. Microbiol.">
        <title>Time-series analyses of Monterey Bay coastal microbial picoplankton using a 'genome proxy' microarray.</title>
        <authorList>
            <person name="Rich V.I."/>
            <person name="Pham V.D."/>
            <person name="Eppley J."/>
            <person name="Shi Y."/>
            <person name="DeLong E.F."/>
        </authorList>
    </citation>
    <scope>NUCLEOTIDE SEQUENCE</scope>
</reference>
<keyword evidence="1 3" id="KW-0210">Decarboxylase</keyword>
<keyword evidence="3 4" id="KW-0285">Flavoprotein</keyword>
<dbReference type="Gene3D" id="3.40.50.1950">
    <property type="entry name" value="Flavin prenyltransferase-like"/>
    <property type="match status" value="1"/>
</dbReference>
<evidence type="ECO:0000256" key="2">
    <source>
        <dbReference type="ARBA" id="ARBA00023239"/>
    </source>
</evidence>
<comment type="cofactor">
    <cofactor evidence="3">
        <name>Mg(2+)</name>
        <dbReference type="ChEBI" id="CHEBI:18420"/>
    </cofactor>
</comment>
<feature type="region of interest" description="Phosphopantothenoylcysteine decarboxylase" evidence="3">
    <location>
        <begin position="1"/>
        <end position="197"/>
    </location>
</feature>
<comment type="similarity">
    <text evidence="3 4">In the N-terminal section; belongs to the HFCD (homo-oligomeric flavin containing Cys decarboxylase) superfamily.</text>
</comment>
<evidence type="ECO:0000256" key="3">
    <source>
        <dbReference type="HAMAP-Rule" id="MF_02225"/>
    </source>
</evidence>
<dbReference type="AlphaFoldDB" id="E0XYA5"/>
<comment type="similarity">
    <text evidence="3 4">In the C-terminal section; belongs to the PPC synthetase family.</text>
</comment>
<dbReference type="SUPFAM" id="SSF52507">
    <property type="entry name" value="Homo-oligomeric flavin-containing Cys decarboxylases, HFCD"/>
    <property type="match status" value="1"/>
</dbReference>
<evidence type="ECO:0000259" key="6">
    <source>
        <dbReference type="Pfam" id="PF04127"/>
    </source>
</evidence>
<dbReference type="SUPFAM" id="SSF102645">
    <property type="entry name" value="CoaB-like"/>
    <property type="match status" value="1"/>
</dbReference>
<dbReference type="HAMAP" id="MF_02225">
    <property type="entry name" value="CoaBC"/>
    <property type="match status" value="1"/>
</dbReference>
<comment type="catalytic activity">
    <reaction evidence="3 4">
        <text>(R)-4'-phosphopantothenate + L-cysteine + CTP = N-[(R)-4-phosphopantothenoyl]-L-cysteine + CMP + diphosphate + H(+)</text>
        <dbReference type="Rhea" id="RHEA:19397"/>
        <dbReference type="ChEBI" id="CHEBI:10986"/>
        <dbReference type="ChEBI" id="CHEBI:15378"/>
        <dbReference type="ChEBI" id="CHEBI:33019"/>
        <dbReference type="ChEBI" id="CHEBI:35235"/>
        <dbReference type="ChEBI" id="CHEBI:37563"/>
        <dbReference type="ChEBI" id="CHEBI:59458"/>
        <dbReference type="ChEBI" id="CHEBI:60377"/>
        <dbReference type="EC" id="6.3.2.5"/>
    </reaction>
</comment>
<keyword evidence="3" id="KW-0511">Multifunctional enzyme</keyword>
<dbReference type="GO" id="GO:0071513">
    <property type="term" value="C:phosphopantothenoylcysteine decarboxylase complex"/>
    <property type="evidence" value="ECO:0007669"/>
    <property type="project" value="TreeGrafter"/>
</dbReference>
<comment type="pathway">
    <text evidence="3 4">Cofactor biosynthesis; coenzyme A biosynthesis; CoA from (R)-pantothenate: step 3/5.</text>
</comment>
<proteinExistence type="inferred from homology"/>
<dbReference type="GO" id="GO:0004632">
    <property type="term" value="F:phosphopantothenate--cysteine ligase activity"/>
    <property type="evidence" value="ECO:0007669"/>
    <property type="project" value="UniProtKB-UniRule"/>
</dbReference>
<dbReference type="Pfam" id="PF02441">
    <property type="entry name" value="Flavoprotein"/>
    <property type="match status" value="1"/>
</dbReference>
<feature type="binding site" evidence="3">
    <location>
        <position position="352"/>
    </location>
    <ligand>
        <name>CTP</name>
        <dbReference type="ChEBI" id="CHEBI:37563"/>
    </ligand>
</feature>
<feature type="binding site" evidence="3">
    <location>
        <position position="348"/>
    </location>
    <ligand>
        <name>CTP</name>
        <dbReference type="ChEBI" id="CHEBI:37563"/>
    </ligand>
</feature>
<feature type="domain" description="DNA/pantothenate metabolism flavoprotein C-terminal" evidence="6">
    <location>
        <begin position="195"/>
        <end position="406"/>
    </location>
</feature>
<evidence type="ECO:0000259" key="5">
    <source>
        <dbReference type="Pfam" id="PF02441"/>
    </source>
</evidence>
<name>E0XYA5_9SPIR</name>
<comment type="function">
    <text evidence="4">Catalyzes two steps in the biosynthesis of coenzyme A. In the first step cysteine is conjugated to 4'-phosphopantothenate to form 4-phosphopantothenoylcysteine, in the latter compound is decarboxylated to form 4'-phosphopantotheine.</text>
</comment>
<gene>
    <name evidence="3" type="primary">coaBC</name>
</gene>
<keyword evidence="2 3" id="KW-0456">Lyase</keyword>
<dbReference type="Pfam" id="PF04127">
    <property type="entry name" value="DFP"/>
    <property type="match status" value="1"/>
</dbReference>
<comment type="catalytic activity">
    <reaction evidence="3 4">
        <text>N-[(R)-4-phosphopantothenoyl]-L-cysteine + H(+) = (R)-4'-phosphopantetheine + CO2</text>
        <dbReference type="Rhea" id="RHEA:16793"/>
        <dbReference type="ChEBI" id="CHEBI:15378"/>
        <dbReference type="ChEBI" id="CHEBI:16526"/>
        <dbReference type="ChEBI" id="CHEBI:59458"/>
        <dbReference type="ChEBI" id="CHEBI:61723"/>
        <dbReference type="EC" id="4.1.1.36"/>
    </reaction>
</comment>
<comment type="pathway">
    <text evidence="3 4">Cofactor biosynthesis; coenzyme A biosynthesis; CoA from (R)-pantothenate: step 2/5.</text>
</comment>
<dbReference type="GO" id="GO:0015937">
    <property type="term" value="P:coenzyme A biosynthetic process"/>
    <property type="evidence" value="ECO:0007669"/>
    <property type="project" value="UniProtKB-UniRule"/>
</dbReference>
<dbReference type="PANTHER" id="PTHR14359">
    <property type="entry name" value="HOMO-OLIGOMERIC FLAVIN CONTAINING CYS DECARBOXYLASE FAMILY"/>
    <property type="match status" value="1"/>
</dbReference>
<feature type="domain" description="Flavoprotein" evidence="5">
    <location>
        <begin position="16"/>
        <end position="186"/>
    </location>
</feature>
<dbReference type="PANTHER" id="PTHR14359:SF6">
    <property type="entry name" value="PHOSPHOPANTOTHENOYLCYSTEINE DECARBOXYLASE"/>
    <property type="match status" value="1"/>
</dbReference>
<dbReference type="EMBL" id="GU474919">
    <property type="protein sequence ID" value="ADI19385.1"/>
    <property type="molecule type" value="Genomic_DNA"/>
</dbReference>
<sequence length="414" mass="43326">MNNHPTSGNQFVGCSVLLCVTGGIAAYKAATLTSELVQLGIRVRVVMSAGAQRFIQPLTFQALTAEQVVTDLFDPGHAGVQHIELGKTHDLVLIAPASANTIYRLAAGAADDVVAATVLASPAPVLIAPAMESTMWEKPATQRNIQLLNTDGTTIIGPATGRLASGGYGVGRMAEPAVIVQHVRAALGSNGDLSRNTLLITAGGTREPIDPVRTLTNRSSGLMGAAIAVAARDRGAKVTLVTTAKAESEPGITVVPVETAAEMSSAVKNQLPGHDTLVMAAAVADFRPIVPANIKLKKTDRPKLTLTLEATQDILSAVTSSRDGFKRPTVVVGFAAETQRLIDEAREKIKSKQLDLIAANIVQNDRSPFGAASVALTLIDRNGRVQSLPEMPKEQAAHLLLDQVVKLIASSATD</sequence>
<dbReference type="InterPro" id="IPR035929">
    <property type="entry name" value="CoaB-like_sf"/>
</dbReference>
<keyword evidence="3 4" id="KW-0436">Ligase</keyword>
<comment type="cofactor">
    <cofactor evidence="3">
        <name>FMN</name>
        <dbReference type="ChEBI" id="CHEBI:58210"/>
    </cofactor>
    <text evidence="3">Binds 1 FMN per subunit.</text>
</comment>
<evidence type="ECO:0000256" key="4">
    <source>
        <dbReference type="RuleBase" id="RU364078"/>
    </source>
</evidence>
<keyword evidence="3" id="KW-0460">Magnesium</keyword>
<accession>E0XYA5</accession>
<dbReference type="GO" id="GO:0010181">
    <property type="term" value="F:FMN binding"/>
    <property type="evidence" value="ECO:0007669"/>
    <property type="project" value="UniProtKB-UniRule"/>
</dbReference>
<feature type="binding site" evidence="3">
    <location>
        <position position="334"/>
    </location>
    <ligand>
        <name>CTP</name>
        <dbReference type="ChEBI" id="CHEBI:37563"/>
    </ligand>
</feature>
<keyword evidence="3 4" id="KW-0288">FMN</keyword>
<comment type="caution">
    <text evidence="3">Lacks conserved residue(s) required for the propagation of feature annotation.</text>
</comment>
<keyword evidence="3" id="KW-0479">Metal-binding</keyword>
<dbReference type="EC" id="6.3.2.5" evidence="3"/>
<dbReference type="InterPro" id="IPR005252">
    <property type="entry name" value="CoaBC"/>
</dbReference>
<dbReference type="EC" id="4.1.1.36" evidence="3"/>
<dbReference type="UniPathway" id="UPA00241">
    <property type="reaction ID" value="UER00353"/>
</dbReference>
<comment type="function">
    <text evidence="3">Catalyzes two sequential steps in the biosynthesis of coenzyme A. In the first step cysteine is conjugated to 4'-phosphopantothenate to form 4-phosphopantothenoylcysteine. In the second step the latter compound is decarboxylated to form 4'-phosphopantotheine.</text>
</comment>
<feature type="region of interest" description="Phosphopantothenate--cysteine ligase" evidence="3">
    <location>
        <begin position="198"/>
        <end position="414"/>
    </location>
</feature>
<evidence type="ECO:0000256" key="1">
    <source>
        <dbReference type="ARBA" id="ARBA00022793"/>
    </source>
</evidence>
<dbReference type="InterPro" id="IPR003382">
    <property type="entry name" value="Flavoprotein"/>
</dbReference>
<dbReference type="GO" id="GO:0046872">
    <property type="term" value="F:metal ion binding"/>
    <property type="evidence" value="ECO:0007669"/>
    <property type="project" value="UniProtKB-KW"/>
</dbReference>
<dbReference type="GO" id="GO:0015941">
    <property type="term" value="P:pantothenate catabolic process"/>
    <property type="evidence" value="ECO:0007669"/>
    <property type="project" value="InterPro"/>
</dbReference>
<dbReference type="Gene3D" id="3.40.50.10300">
    <property type="entry name" value="CoaB-like"/>
    <property type="match status" value="1"/>
</dbReference>
<evidence type="ECO:0000313" key="7">
    <source>
        <dbReference type="EMBL" id="ADI19385.1"/>
    </source>
</evidence>
<organism evidence="7">
    <name type="scientific">uncultured Spirochaetales bacterium HF0500_06B09</name>
    <dbReference type="NCBI Taxonomy" id="710994"/>
    <lineage>
        <taxon>Bacteria</taxon>
        <taxon>Pseudomonadati</taxon>
        <taxon>Spirochaetota</taxon>
        <taxon>Spirochaetia</taxon>
        <taxon>Spirochaetales</taxon>
        <taxon>environmental samples</taxon>
    </lineage>
</organism>
<dbReference type="InterPro" id="IPR036551">
    <property type="entry name" value="Flavin_trans-like"/>
</dbReference>
<feature type="binding site" evidence="3">
    <location>
        <position position="285"/>
    </location>
    <ligand>
        <name>CTP</name>
        <dbReference type="ChEBI" id="CHEBI:37563"/>
    </ligand>
</feature>